<gene>
    <name evidence="2" type="ORF">SK128_024287</name>
</gene>
<accession>A0AAN8WTG0</accession>
<evidence type="ECO:0000313" key="3">
    <source>
        <dbReference type="Proteomes" id="UP001381693"/>
    </source>
</evidence>
<evidence type="ECO:0000313" key="2">
    <source>
        <dbReference type="EMBL" id="KAK7068133.1"/>
    </source>
</evidence>
<name>A0AAN8WTG0_HALRR</name>
<dbReference type="EMBL" id="JAXCGZ010017419">
    <property type="protein sequence ID" value="KAK7068133.1"/>
    <property type="molecule type" value="Genomic_DNA"/>
</dbReference>
<keyword evidence="3" id="KW-1185">Reference proteome</keyword>
<proteinExistence type="predicted"/>
<sequence length="193" mass="20808">MVAPHETGALVRSLVRVPGSGSDRNAGSDCLDLARVSTLAAAIPVPKTLPAALASAKAPPKPLESRNEKLIGKTAPVSGDGDRKRSLESSPVSMTKRTRLVYMTPEQVMNNANRIVTMSTASGPVLFMPLQAPSPSTSQPSVSEATITQLVQERNNLMQENQMLQRQLLLFQQLFKDKKRLGSVVKRLGVQIP</sequence>
<dbReference type="AlphaFoldDB" id="A0AAN8WTG0"/>
<feature type="region of interest" description="Disordered" evidence="1">
    <location>
        <begin position="55"/>
        <end position="91"/>
    </location>
</feature>
<dbReference type="Proteomes" id="UP001381693">
    <property type="component" value="Unassembled WGS sequence"/>
</dbReference>
<evidence type="ECO:0000256" key="1">
    <source>
        <dbReference type="SAM" id="MobiDB-lite"/>
    </source>
</evidence>
<organism evidence="2 3">
    <name type="scientific">Halocaridina rubra</name>
    <name type="common">Hawaiian red shrimp</name>
    <dbReference type="NCBI Taxonomy" id="373956"/>
    <lineage>
        <taxon>Eukaryota</taxon>
        <taxon>Metazoa</taxon>
        <taxon>Ecdysozoa</taxon>
        <taxon>Arthropoda</taxon>
        <taxon>Crustacea</taxon>
        <taxon>Multicrustacea</taxon>
        <taxon>Malacostraca</taxon>
        <taxon>Eumalacostraca</taxon>
        <taxon>Eucarida</taxon>
        <taxon>Decapoda</taxon>
        <taxon>Pleocyemata</taxon>
        <taxon>Caridea</taxon>
        <taxon>Atyoidea</taxon>
        <taxon>Atyidae</taxon>
        <taxon>Halocaridina</taxon>
    </lineage>
</organism>
<reference evidence="2 3" key="1">
    <citation type="submission" date="2023-11" db="EMBL/GenBank/DDBJ databases">
        <title>Halocaridina rubra genome assembly.</title>
        <authorList>
            <person name="Smith C."/>
        </authorList>
    </citation>
    <scope>NUCLEOTIDE SEQUENCE [LARGE SCALE GENOMIC DNA]</scope>
    <source>
        <strain evidence="2">EP-1</strain>
        <tissue evidence="2">Whole</tissue>
    </source>
</reference>
<protein>
    <submittedName>
        <fullName evidence="2">Uncharacterized protein</fullName>
    </submittedName>
</protein>
<comment type="caution">
    <text evidence="2">The sequence shown here is derived from an EMBL/GenBank/DDBJ whole genome shotgun (WGS) entry which is preliminary data.</text>
</comment>